<dbReference type="VEuPathDB" id="FungiDB:ASPSYDRAFT_772679"/>
<gene>
    <name evidence="2" type="ORF">ASPSYDRAFT_772679</name>
</gene>
<dbReference type="Proteomes" id="UP000184356">
    <property type="component" value="Unassembled WGS sequence"/>
</dbReference>
<protein>
    <submittedName>
        <fullName evidence="2">Uncharacterized protein</fullName>
    </submittedName>
</protein>
<feature type="compositionally biased region" description="Basic residues" evidence="1">
    <location>
        <begin position="178"/>
        <end position="191"/>
    </location>
</feature>
<sequence>MILRFKVLKTKLLGPTCFEHILKPPCDGPTNQCMGLNLFECSRVTESGSNLDLKMLADWLIPDGQHDRLEAGLFCSMQEQCGAAEHFSSTNLTWHWQPGSGQKAQGHSSCMRRLVGRRFVRGNLPLKVRSATCFSIARLTRRPCYFHFNFVWFLSVSTLNGTVGTFSAVRTRVPTQQRPRRSLTRHGKHDG</sequence>
<feature type="region of interest" description="Disordered" evidence="1">
    <location>
        <begin position="172"/>
        <end position="191"/>
    </location>
</feature>
<keyword evidence="3" id="KW-1185">Reference proteome</keyword>
<evidence type="ECO:0000313" key="2">
    <source>
        <dbReference type="EMBL" id="OJJ60847.1"/>
    </source>
</evidence>
<dbReference type="GeneID" id="63766960"/>
<dbReference type="AlphaFoldDB" id="A0A1L9TN48"/>
<proteinExistence type="predicted"/>
<dbReference type="RefSeq" id="XP_040704653.1">
    <property type="nucleotide sequence ID" value="XM_040850887.1"/>
</dbReference>
<dbReference type="EMBL" id="KV878584">
    <property type="protein sequence ID" value="OJJ60847.1"/>
    <property type="molecule type" value="Genomic_DNA"/>
</dbReference>
<accession>A0A1L9TN48</accession>
<evidence type="ECO:0000313" key="3">
    <source>
        <dbReference type="Proteomes" id="UP000184356"/>
    </source>
</evidence>
<evidence type="ECO:0000256" key="1">
    <source>
        <dbReference type="SAM" id="MobiDB-lite"/>
    </source>
</evidence>
<name>A0A1L9TN48_9EURO</name>
<reference evidence="3" key="1">
    <citation type="journal article" date="2017" name="Genome Biol.">
        <title>Comparative genomics reveals high biological diversity and specific adaptations in the industrially and medically important fungal genus Aspergillus.</title>
        <authorList>
            <person name="de Vries R.P."/>
            <person name="Riley R."/>
            <person name="Wiebenga A."/>
            <person name="Aguilar-Osorio G."/>
            <person name="Amillis S."/>
            <person name="Uchima C.A."/>
            <person name="Anderluh G."/>
            <person name="Asadollahi M."/>
            <person name="Askin M."/>
            <person name="Barry K."/>
            <person name="Battaglia E."/>
            <person name="Bayram O."/>
            <person name="Benocci T."/>
            <person name="Braus-Stromeyer S.A."/>
            <person name="Caldana C."/>
            <person name="Canovas D."/>
            <person name="Cerqueira G.C."/>
            <person name="Chen F."/>
            <person name="Chen W."/>
            <person name="Choi C."/>
            <person name="Clum A."/>
            <person name="Dos Santos R.A."/>
            <person name="Damasio A.R."/>
            <person name="Diallinas G."/>
            <person name="Emri T."/>
            <person name="Fekete E."/>
            <person name="Flipphi M."/>
            <person name="Freyberg S."/>
            <person name="Gallo A."/>
            <person name="Gournas C."/>
            <person name="Habgood R."/>
            <person name="Hainaut M."/>
            <person name="Harispe M.L."/>
            <person name="Henrissat B."/>
            <person name="Hilden K.S."/>
            <person name="Hope R."/>
            <person name="Hossain A."/>
            <person name="Karabika E."/>
            <person name="Karaffa L."/>
            <person name="Karanyi Z."/>
            <person name="Krasevec N."/>
            <person name="Kuo A."/>
            <person name="Kusch H."/>
            <person name="LaButti K."/>
            <person name="Lagendijk E.L."/>
            <person name="Lapidus A."/>
            <person name="Levasseur A."/>
            <person name="Lindquist E."/>
            <person name="Lipzen A."/>
            <person name="Logrieco A.F."/>
            <person name="MacCabe A."/>
            <person name="Maekelae M.R."/>
            <person name="Malavazi I."/>
            <person name="Melin P."/>
            <person name="Meyer V."/>
            <person name="Mielnichuk N."/>
            <person name="Miskei M."/>
            <person name="Molnar A.P."/>
            <person name="Mule G."/>
            <person name="Ngan C.Y."/>
            <person name="Orejas M."/>
            <person name="Orosz E."/>
            <person name="Ouedraogo J.P."/>
            <person name="Overkamp K.M."/>
            <person name="Park H.-S."/>
            <person name="Perrone G."/>
            <person name="Piumi F."/>
            <person name="Punt P.J."/>
            <person name="Ram A.F."/>
            <person name="Ramon A."/>
            <person name="Rauscher S."/>
            <person name="Record E."/>
            <person name="Riano-Pachon D.M."/>
            <person name="Robert V."/>
            <person name="Roehrig J."/>
            <person name="Ruller R."/>
            <person name="Salamov A."/>
            <person name="Salih N.S."/>
            <person name="Samson R.A."/>
            <person name="Sandor E."/>
            <person name="Sanguinetti M."/>
            <person name="Schuetze T."/>
            <person name="Sepcic K."/>
            <person name="Shelest E."/>
            <person name="Sherlock G."/>
            <person name="Sophianopoulou V."/>
            <person name="Squina F.M."/>
            <person name="Sun H."/>
            <person name="Susca A."/>
            <person name="Todd R.B."/>
            <person name="Tsang A."/>
            <person name="Unkles S.E."/>
            <person name="van de Wiele N."/>
            <person name="van Rossen-Uffink D."/>
            <person name="Oliveira J.V."/>
            <person name="Vesth T.C."/>
            <person name="Visser J."/>
            <person name="Yu J.-H."/>
            <person name="Zhou M."/>
            <person name="Andersen M.R."/>
            <person name="Archer D.B."/>
            <person name="Baker S.E."/>
            <person name="Benoit I."/>
            <person name="Brakhage A.A."/>
            <person name="Braus G.H."/>
            <person name="Fischer R."/>
            <person name="Frisvad J.C."/>
            <person name="Goldman G.H."/>
            <person name="Houbraken J."/>
            <person name="Oakley B."/>
            <person name="Pocsi I."/>
            <person name="Scazzocchio C."/>
            <person name="Seiboth B."/>
            <person name="vanKuyk P.A."/>
            <person name="Wortman J."/>
            <person name="Dyer P.S."/>
            <person name="Grigoriev I.V."/>
        </authorList>
    </citation>
    <scope>NUCLEOTIDE SEQUENCE [LARGE SCALE GENOMIC DNA]</scope>
    <source>
        <strain evidence="3">CBS 593.65</strain>
    </source>
</reference>
<organism evidence="2 3">
    <name type="scientific">Aspergillus sydowii CBS 593.65</name>
    <dbReference type="NCBI Taxonomy" id="1036612"/>
    <lineage>
        <taxon>Eukaryota</taxon>
        <taxon>Fungi</taxon>
        <taxon>Dikarya</taxon>
        <taxon>Ascomycota</taxon>
        <taxon>Pezizomycotina</taxon>
        <taxon>Eurotiomycetes</taxon>
        <taxon>Eurotiomycetidae</taxon>
        <taxon>Eurotiales</taxon>
        <taxon>Aspergillaceae</taxon>
        <taxon>Aspergillus</taxon>
        <taxon>Aspergillus subgen. Nidulantes</taxon>
    </lineage>
</organism>